<dbReference type="InterPro" id="IPR023393">
    <property type="entry name" value="START-like_dom_sf"/>
</dbReference>
<evidence type="ECO:0000256" key="1">
    <source>
        <dbReference type="ARBA" id="ARBA00006817"/>
    </source>
</evidence>
<name>A0A5S3PCL3_9SPHN</name>
<feature type="region of interest" description="Disordered" evidence="2">
    <location>
        <begin position="169"/>
        <end position="198"/>
    </location>
</feature>
<dbReference type="InterPro" id="IPR013538">
    <property type="entry name" value="ASHA1/2-like_C"/>
</dbReference>
<accession>A0A5S3PCL3</accession>
<feature type="region of interest" description="Disordered" evidence="2">
    <location>
        <begin position="1"/>
        <end position="28"/>
    </location>
</feature>
<dbReference type="Pfam" id="PF08327">
    <property type="entry name" value="AHSA1"/>
    <property type="match status" value="1"/>
</dbReference>
<protein>
    <submittedName>
        <fullName evidence="4">GntR family transcriptional regulator</fullName>
    </submittedName>
</protein>
<dbReference type="AlphaFoldDB" id="A0A5S3PCL3"/>
<dbReference type="Gene3D" id="3.30.530.20">
    <property type="match status" value="1"/>
</dbReference>
<gene>
    <name evidence="4" type="ORF">FEV51_06325</name>
</gene>
<dbReference type="SUPFAM" id="SSF55961">
    <property type="entry name" value="Bet v1-like"/>
    <property type="match status" value="1"/>
</dbReference>
<comment type="similarity">
    <text evidence="1">Belongs to the AHA1 family.</text>
</comment>
<reference evidence="4 5" key="1">
    <citation type="submission" date="2019-05" db="EMBL/GenBank/DDBJ databases">
        <title>Erythrobacter marisflavi sp. nov., isolated from isolated from water of an estuary environment.</title>
        <authorList>
            <person name="Yoon J.-H."/>
        </authorList>
    </citation>
    <scope>NUCLEOTIDE SEQUENCE [LARGE SCALE GENOMIC DNA]</scope>
    <source>
        <strain evidence="4 5">KEM-5</strain>
    </source>
</reference>
<comment type="caution">
    <text evidence="4">The sequence shown here is derived from an EMBL/GenBank/DDBJ whole genome shotgun (WGS) entry which is preliminary data.</text>
</comment>
<proteinExistence type="inferred from homology"/>
<dbReference type="OrthoDB" id="9815653at2"/>
<evidence type="ECO:0000256" key="2">
    <source>
        <dbReference type="SAM" id="MobiDB-lite"/>
    </source>
</evidence>
<keyword evidence="5" id="KW-1185">Reference proteome</keyword>
<evidence type="ECO:0000259" key="3">
    <source>
        <dbReference type="Pfam" id="PF08327"/>
    </source>
</evidence>
<dbReference type="CDD" id="cd08893">
    <property type="entry name" value="SRPBCC_CalC_Aha1-like_GntR-HTH"/>
    <property type="match status" value="1"/>
</dbReference>
<dbReference type="Proteomes" id="UP000309668">
    <property type="component" value="Unassembled WGS sequence"/>
</dbReference>
<feature type="domain" description="Activator of Hsp90 ATPase homologue 1/2-like C-terminal" evidence="3">
    <location>
        <begin position="42"/>
        <end position="166"/>
    </location>
</feature>
<dbReference type="EMBL" id="VCAO01000002">
    <property type="protein sequence ID" value="TMM48989.1"/>
    <property type="molecule type" value="Genomic_DNA"/>
</dbReference>
<evidence type="ECO:0000313" key="5">
    <source>
        <dbReference type="Proteomes" id="UP000309668"/>
    </source>
</evidence>
<organism evidence="4 5">
    <name type="scientific">Qipengyuania marisflavi</name>
    <dbReference type="NCBI Taxonomy" id="2486356"/>
    <lineage>
        <taxon>Bacteria</taxon>
        <taxon>Pseudomonadati</taxon>
        <taxon>Pseudomonadota</taxon>
        <taxon>Alphaproteobacteria</taxon>
        <taxon>Sphingomonadales</taxon>
        <taxon>Erythrobacteraceae</taxon>
        <taxon>Qipengyuania</taxon>
    </lineage>
</organism>
<sequence length="198" mass="22071">MPKTSKTVIRTRRNAVPEAETTRSDTGQQSAPDFVYAIFIRADIDTVWNALTDGELTRRYWGHTNDSSWQAGVPWEHVRSDGDGKVDIRGRVVAMDPPRRMVWSWASPADYDRPEKRSLVTYELIALGPDTKLTVTHSDLEPGSKMDKGVREGWPGVLSNLKTLLETGEVLREEQWPAPDQVDPDAAHPPAGGHDQAS</sequence>
<evidence type="ECO:0000313" key="4">
    <source>
        <dbReference type="EMBL" id="TMM48989.1"/>
    </source>
</evidence>